<dbReference type="AlphaFoldDB" id="A0A498IM00"/>
<proteinExistence type="predicted"/>
<keyword evidence="1" id="KW-0040">ANK repeat</keyword>
<evidence type="ECO:0000313" key="2">
    <source>
        <dbReference type="EMBL" id="RXH82253.1"/>
    </source>
</evidence>
<dbReference type="STRING" id="3750.A0A498IM00"/>
<comment type="caution">
    <text evidence="2">The sequence shown here is derived from an EMBL/GenBank/DDBJ whole genome shotgun (WGS) entry which is preliminary data.</text>
</comment>
<dbReference type="PROSITE" id="PS50088">
    <property type="entry name" value="ANK_REPEAT"/>
    <property type="match status" value="2"/>
</dbReference>
<evidence type="ECO:0000313" key="3">
    <source>
        <dbReference type="Proteomes" id="UP000290289"/>
    </source>
</evidence>
<dbReference type="PROSITE" id="PS50297">
    <property type="entry name" value="ANK_REP_REGION"/>
    <property type="match status" value="2"/>
</dbReference>
<protein>
    <submittedName>
        <fullName evidence="2">Uncharacterized protein</fullName>
    </submittedName>
</protein>
<feature type="repeat" description="ANK" evidence="1">
    <location>
        <begin position="111"/>
        <end position="135"/>
    </location>
</feature>
<keyword evidence="3" id="KW-1185">Reference proteome</keyword>
<dbReference type="EMBL" id="RDQH01000338">
    <property type="protein sequence ID" value="RXH82253.1"/>
    <property type="molecule type" value="Genomic_DNA"/>
</dbReference>
<dbReference type="Gene3D" id="1.25.40.20">
    <property type="entry name" value="Ankyrin repeat-containing domain"/>
    <property type="match status" value="1"/>
</dbReference>
<sequence length="219" mass="24697">MEITRHDEDEVYEASRTGDVEYLNRLIEKDPEIPRRISLQTGKTGTPLHVSALLGHAEFTKSLCTKNPKLAERVDADGRTPLHLASAEGQKETVEALLSVYANACLRCDEKGRIPLHYAAMNGEVEVLQKLIDKNPESIYVKVENRSNETVLHLCIIHNQLKCLKLLVERLLVERDNRNDEFLNSKAGCDGGVTILRLALMLRQIKPLSPSLRLHMGQR</sequence>
<dbReference type="PANTHER" id="PTHR24128:SF101">
    <property type="entry name" value="ANKYRIN REPEAT-CONTAINING PROTEIN BDA1-LIKE"/>
    <property type="match status" value="1"/>
</dbReference>
<gene>
    <name evidence="2" type="ORF">DVH24_036594</name>
</gene>
<dbReference type="InterPro" id="IPR002110">
    <property type="entry name" value="Ankyrin_rpt"/>
</dbReference>
<accession>A0A498IM00</accession>
<reference evidence="2 3" key="1">
    <citation type="submission" date="2018-10" db="EMBL/GenBank/DDBJ databases">
        <title>A high-quality apple genome assembly.</title>
        <authorList>
            <person name="Hu J."/>
        </authorList>
    </citation>
    <scope>NUCLEOTIDE SEQUENCE [LARGE SCALE GENOMIC DNA]</scope>
    <source>
        <strain evidence="3">cv. HFTH1</strain>
        <tissue evidence="2">Young leaf</tissue>
    </source>
</reference>
<dbReference type="SUPFAM" id="SSF48403">
    <property type="entry name" value="Ankyrin repeat"/>
    <property type="match status" value="1"/>
</dbReference>
<dbReference type="Proteomes" id="UP000290289">
    <property type="component" value="Chromosome 12"/>
</dbReference>
<dbReference type="InterPro" id="IPR036770">
    <property type="entry name" value="Ankyrin_rpt-contain_sf"/>
</dbReference>
<dbReference type="SMART" id="SM00248">
    <property type="entry name" value="ANK"/>
    <property type="match status" value="5"/>
</dbReference>
<dbReference type="Pfam" id="PF12796">
    <property type="entry name" value="Ank_2"/>
    <property type="match status" value="2"/>
</dbReference>
<evidence type="ECO:0000256" key="1">
    <source>
        <dbReference type="PROSITE-ProRule" id="PRU00023"/>
    </source>
</evidence>
<feature type="repeat" description="ANK" evidence="1">
    <location>
        <begin position="77"/>
        <end position="109"/>
    </location>
</feature>
<dbReference type="PANTHER" id="PTHR24128">
    <property type="entry name" value="HOMEOBOX PROTEIN WARIAI"/>
    <property type="match status" value="1"/>
</dbReference>
<name>A0A498IM00_MALDO</name>
<organism evidence="2 3">
    <name type="scientific">Malus domestica</name>
    <name type="common">Apple</name>
    <name type="synonym">Pyrus malus</name>
    <dbReference type="NCBI Taxonomy" id="3750"/>
    <lineage>
        <taxon>Eukaryota</taxon>
        <taxon>Viridiplantae</taxon>
        <taxon>Streptophyta</taxon>
        <taxon>Embryophyta</taxon>
        <taxon>Tracheophyta</taxon>
        <taxon>Spermatophyta</taxon>
        <taxon>Magnoliopsida</taxon>
        <taxon>eudicotyledons</taxon>
        <taxon>Gunneridae</taxon>
        <taxon>Pentapetalae</taxon>
        <taxon>rosids</taxon>
        <taxon>fabids</taxon>
        <taxon>Rosales</taxon>
        <taxon>Rosaceae</taxon>
        <taxon>Amygdaloideae</taxon>
        <taxon>Maleae</taxon>
        <taxon>Malus</taxon>
    </lineage>
</organism>